<evidence type="ECO:0000256" key="2">
    <source>
        <dbReference type="ARBA" id="ARBA00008685"/>
    </source>
</evidence>
<dbReference type="PANTHER" id="PTHR42643">
    <property type="entry name" value="IONOTROPIC RECEPTOR 20A-RELATED"/>
    <property type="match status" value="1"/>
</dbReference>
<feature type="domain" description="Ionotropic glutamate receptor C-terminal" evidence="10">
    <location>
        <begin position="64"/>
        <end position="256"/>
    </location>
</feature>
<evidence type="ECO:0000256" key="5">
    <source>
        <dbReference type="ARBA" id="ARBA00022989"/>
    </source>
</evidence>
<keyword evidence="7" id="KW-0675">Receptor</keyword>
<feature type="non-terminal residue" evidence="11">
    <location>
        <position position="597"/>
    </location>
</feature>
<evidence type="ECO:0000256" key="3">
    <source>
        <dbReference type="ARBA" id="ARBA00022475"/>
    </source>
</evidence>
<dbReference type="InterPro" id="IPR001320">
    <property type="entry name" value="Iontro_rcpt_C"/>
</dbReference>
<comment type="caution">
    <text evidence="11">The sequence shown here is derived from an EMBL/GenBank/DDBJ whole genome shotgun (WGS) entry which is preliminary data.</text>
</comment>
<dbReference type="PANTHER" id="PTHR42643:SF24">
    <property type="entry name" value="IONOTROPIC RECEPTOR 60A"/>
    <property type="match status" value="1"/>
</dbReference>
<evidence type="ECO:0000313" key="12">
    <source>
        <dbReference type="Proteomes" id="UP000318571"/>
    </source>
</evidence>
<evidence type="ECO:0000256" key="7">
    <source>
        <dbReference type="ARBA" id="ARBA00023170"/>
    </source>
</evidence>
<evidence type="ECO:0000256" key="1">
    <source>
        <dbReference type="ARBA" id="ARBA00004651"/>
    </source>
</evidence>
<evidence type="ECO:0000256" key="9">
    <source>
        <dbReference type="SAM" id="Phobius"/>
    </source>
</evidence>
<dbReference type="InterPro" id="IPR052192">
    <property type="entry name" value="Insect_Ionotropic_Sensory_Rcpt"/>
</dbReference>
<comment type="subcellular location">
    <subcellularLocation>
        <location evidence="1">Cell membrane</location>
        <topology evidence="1">Multi-pass membrane protein</topology>
    </subcellularLocation>
</comment>
<dbReference type="GO" id="GO:0015276">
    <property type="term" value="F:ligand-gated monoatomic ion channel activity"/>
    <property type="evidence" value="ECO:0007669"/>
    <property type="project" value="InterPro"/>
</dbReference>
<dbReference type="Gene3D" id="3.40.190.10">
    <property type="entry name" value="Periplasmic binding protein-like II"/>
    <property type="match status" value="2"/>
</dbReference>
<feature type="transmembrane region" description="Helical" evidence="9">
    <location>
        <begin position="64"/>
        <end position="83"/>
    </location>
</feature>
<keyword evidence="12" id="KW-1185">Reference proteome</keyword>
<feature type="transmembrane region" description="Helical" evidence="9">
    <location>
        <begin position="419"/>
        <end position="439"/>
    </location>
</feature>
<dbReference type="EMBL" id="VCGU01000002">
    <property type="protein sequence ID" value="TRY79615.1"/>
    <property type="molecule type" value="Genomic_DNA"/>
</dbReference>
<evidence type="ECO:0000259" key="10">
    <source>
        <dbReference type="Pfam" id="PF00060"/>
    </source>
</evidence>
<dbReference type="SUPFAM" id="SSF53850">
    <property type="entry name" value="Periplasmic binding protein-like II"/>
    <property type="match status" value="2"/>
</dbReference>
<keyword evidence="8" id="KW-0325">Glycoprotein</keyword>
<feature type="transmembrane region" description="Helical" evidence="9">
    <location>
        <begin position="371"/>
        <end position="392"/>
    </location>
</feature>
<dbReference type="Proteomes" id="UP000318571">
    <property type="component" value="Chromosome 6"/>
</dbReference>
<sequence length="597" mass="68837">MAEEVSQNKADLILSPLSSTHKREKLIDYSMAITENQLVLISKKTTFNPPLLNIWVYFDPFKSMVWLVMISVVIVTSFMLFVMNFEVKSICILFTHILALLIQRPLDLDLTQTSSKLLQLFIAIWALFIFVTYNGNLTSTMTIQSPPPEIDTLEEILAQKRHLVMWRSTVLTDRYENASKGTLKNRVWEYLINADYQSFITSSDELMDLFQKDPRLIYFGEVLELTPITDYEFIPVKFESKAILAFGLAKESAIRCLFDYRLLKLRNLGIFHKLYYKWIDPNARDVANMEVYPFGFENVVFPFAVLGVGELFNDEADIIASTLSVTTERNKVIDFSIAILGNPPVLVTKLLQDLPPVMNLWVYFDPFTWEAWLALAFAIGILLLAFLCLSSFEIRLGPILSQILGLLIQRQMELPFIQIPARLLHFYIALLALFVFTAYNGNLTSTMTVQGPPPGVETLEEILAQKQHLVVWRSTAISDRYKNSLPGTIKNQIWEYLIHSDYQSFITSAEDLSDLFQREPRIIYLGERLDVYPSFDFHFTEVEFEPKAYSAFGFQKDSDIKCMFDFQLLKLMNLGIFDKLRIKWLEEGKAASKRLTL</sequence>
<evidence type="ECO:0000256" key="6">
    <source>
        <dbReference type="ARBA" id="ARBA00023136"/>
    </source>
</evidence>
<keyword evidence="6 9" id="KW-0472">Membrane</keyword>
<evidence type="ECO:0000256" key="4">
    <source>
        <dbReference type="ARBA" id="ARBA00022692"/>
    </source>
</evidence>
<keyword evidence="4 9" id="KW-0812">Transmembrane</keyword>
<organism evidence="11 12">
    <name type="scientific">Tigriopus californicus</name>
    <name type="common">Marine copepod</name>
    <dbReference type="NCBI Taxonomy" id="6832"/>
    <lineage>
        <taxon>Eukaryota</taxon>
        <taxon>Metazoa</taxon>
        <taxon>Ecdysozoa</taxon>
        <taxon>Arthropoda</taxon>
        <taxon>Crustacea</taxon>
        <taxon>Multicrustacea</taxon>
        <taxon>Hexanauplia</taxon>
        <taxon>Copepoda</taxon>
        <taxon>Harpacticoida</taxon>
        <taxon>Harpacticidae</taxon>
        <taxon>Tigriopus</taxon>
    </lineage>
</organism>
<evidence type="ECO:0000313" key="11">
    <source>
        <dbReference type="EMBL" id="TRY79615.1"/>
    </source>
</evidence>
<dbReference type="GO" id="GO:0050906">
    <property type="term" value="P:detection of stimulus involved in sensory perception"/>
    <property type="evidence" value="ECO:0007669"/>
    <property type="project" value="UniProtKB-ARBA"/>
</dbReference>
<dbReference type="GO" id="GO:0005886">
    <property type="term" value="C:plasma membrane"/>
    <property type="evidence" value="ECO:0007669"/>
    <property type="project" value="UniProtKB-SubCell"/>
</dbReference>
<dbReference type="STRING" id="6832.A0A553PPK2"/>
<protein>
    <recommendedName>
        <fullName evidence="10">Ionotropic glutamate receptor C-terminal domain-containing protein</fullName>
    </recommendedName>
</protein>
<name>A0A553PPK2_TIGCA</name>
<dbReference type="AlphaFoldDB" id="A0A553PPK2"/>
<accession>A0A553PPK2</accession>
<proteinExistence type="inferred from homology"/>
<comment type="similarity">
    <text evidence="2">Belongs to the glutamate-gated ion channel (TC 1.A.10.1) family.</text>
</comment>
<gene>
    <name evidence="11" type="ORF">TCAL_12191</name>
</gene>
<feature type="transmembrane region" description="Helical" evidence="9">
    <location>
        <begin position="118"/>
        <end position="135"/>
    </location>
</feature>
<keyword evidence="3" id="KW-1003">Cell membrane</keyword>
<dbReference type="Pfam" id="PF00060">
    <property type="entry name" value="Lig_chan"/>
    <property type="match status" value="1"/>
</dbReference>
<dbReference type="Gene3D" id="1.10.287.70">
    <property type="match status" value="2"/>
</dbReference>
<keyword evidence="5 9" id="KW-1133">Transmembrane helix</keyword>
<evidence type="ECO:0000256" key="8">
    <source>
        <dbReference type="ARBA" id="ARBA00023180"/>
    </source>
</evidence>
<reference evidence="11 12" key="1">
    <citation type="journal article" date="2018" name="Nat. Ecol. Evol.">
        <title>Genomic signatures of mitonuclear coevolution across populations of Tigriopus californicus.</title>
        <authorList>
            <person name="Barreto F.S."/>
            <person name="Watson E.T."/>
            <person name="Lima T.G."/>
            <person name="Willett C.S."/>
            <person name="Edmands S."/>
            <person name="Li W."/>
            <person name="Burton R.S."/>
        </authorList>
    </citation>
    <scope>NUCLEOTIDE SEQUENCE [LARGE SCALE GENOMIC DNA]</scope>
    <source>
        <strain evidence="11 12">San Diego</strain>
    </source>
</reference>